<keyword evidence="4" id="KW-1185">Reference proteome</keyword>
<dbReference type="EC" id="2.7.1.170" evidence="2"/>
<comment type="catalytic activity">
    <reaction evidence="2">
        <text>1,6-anhydro-N-acetyl-beta-muramate + ATP + H2O = N-acetyl-D-muramate 6-phosphate + ADP + H(+)</text>
        <dbReference type="Rhea" id="RHEA:24952"/>
        <dbReference type="ChEBI" id="CHEBI:15377"/>
        <dbReference type="ChEBI" id="CHEBI:15378"/>
        <dbReference type="ChEBI" id="CHEBI:30616"/>
        <dbReference type="ChEBI" id="CHEBI:58690"/>
        <dbReference type="ChEBI" id="CHEBI:58722"/>
        <dbReference type="ChEBI" id="CHEBI:456216"/>
        <dbReference type="EC" id="2.7.1.170"/>
    </reaction>
</comment>
<dbReference type="InterPro" id="IPR005338">
    <property type="entry name" value="Anhydro_N_Ac-Mur_kinase"/>
</dbReference>
<organism evidence="3 4">
    <name type="scientific">Sphingobium naphthae</name>
    <dbReference type="NCBI Taxonomy" id="1886786"/>
    <lineage>
        <taxon>Bacteria</taxon>
        <taxon>Pseudomonadati</taxon>
        <taxon>Pseudomonadota</taxon>
        <taxon>Alphaproteobacteria</taxon>
        <taxon>Sphingomonadales</taxon>
        <taxon>Sphingomonadaceae</taxon>
        <taxon>Sphingobium</taxon>
    </lineage>
</organism>
<sequence>MDNPQATLAIGLMSGTSRDGIDAALIETDGEGAVAAVEFHAMAYDDGFRLRLAEACHRAMAMERPGFEPLIAAVEVELTEYHVQAVADLLGRSGHIAEDVGVIGFHGHTVAHRPDRGWTWQIGDGAALAGAFDIAVVGDLRSADVAAGGQGAPLLPVYHRALAAGLDKPAAILNLGGVANITFIGSDDGLIAFDTGMASGLIDNWMQTHGHAPFDAGGACAARGQVDEARLAAMMADPWFDLAPPKSIDREAFSIGAVQGLTLEDGAATLTAFTAAAVARALTHVPEMPRQIHVAGGGRHNATLMAMISARTGVEVLDVDELGWDGDALEAQGFAYMAVRHLKGLPISFPGTTGAPEPLTGGVLFRP</sequence>
<dbReference type="InterPro" id="IPR043129">
    <property type="entry name" value="ATPase_NBD"/>
</dbReference>
<name>A0ABU3ZT29_9SPHN</name>
<protein>
    <recommendedName>
        <fullName evidence="2">Anhydro-N-acetylmuramic acid kinase</fullName>
        <ecNumber evidence="2">2.7.1.170</ecNumber>
    </recommendedName>
    <alternativeName>
        <fullName evidence="2">AnhMurNAc kinase</fullName>
    </alternativeName>
</protein>
<keyword evidence="2" id="KW-0067">ATP-binding</keyword>
<dbReference type="GO" id="GO:0016301">
    <property type="term" value="F:kinase activity"/>
    <property type="evidence" value="ECO:0007669"/>
    <property type="project" value="UniProtKB-KW"/>
</dbReference>
<keyword evidence="1 2" id="KW-0119">Carbohydrate metabolism</keyword>
<accession>A0ABU3ZT29</accession>
<reference evidence="4" key="1">
    <citation type="journal article" date="2022" name="J Environ Chem Eng">
        <title>Biodegradation of petroleum oil using a constructed nonpathogenic and heavy metal-tolerant bacterial consortium isolated from marine sponges.</title>
        <authorList>
            <person name="Dechsakulwatana C."/>
            <person name="Rungsihiranrut A."/>
            <person name="Muangchinda C."/>
            <person name="Ningthoujam R."/>
            <person name="Klankeo P."/>
            <person name="Pinyakong O."/>
        </authorList>
    </citation>
    <scope>NUCLEOTIDE SEQUENCE [LARGE SCALE GENOMIC DNA]</scope>
    <source>
        <strain evidence="4">MO2-4</strain>
    </source>
</reference>
<evidence type="ECO:0000256" key="1">
    <source>
        <dbReference type="ARBA" id="ARBA00023277"/>
    </source>
</evidence>
<comment type="function">
    <text evidence="2">Catalyzes the specific phosphorylation of 1,6-anhydro-N-acetylmuramic acid (anhMurNAc) with the simultaneous cleavage of the 1,6-anhydro ring, generating MurNAc-6-P. Is required for the utilization of anhMurNAc either imported from the medium or derived from its own cell wall murein, and thus plays a role in cell wall recycling.</text>
</comment>
<dbReference type="NCBIfam" id="NF007141">
    <property type="entry name" value="PRK09585.1-5"/>
    <property type="match status" value="1"/>
</dbReference>
<comment type="pathway">
    <text evidence="2">Amino-sugar metabolism; 1,6-anhydro-N-acetylmuramate degradation.</text>
</comment>
<keyword evidence="2 3" id="KW-0808">Transferase</keyword>
<comment type="pathway">
    <text evidence="2">Cell wall biogenesis; peptidoglycan recycling.</text>
</comment>
<dbReference type="HAMAP" id="MF_01270">
    <property type="entry name" value="AnhMurNAc_kinase"/>
    <property type="match status" value="1"/>
</dbReference>
<gene>
    <name evidence="2" type="primary">anmK</name>
    <name evidence="3" type="ORF">O0R41_03595</name>
</gene>
<dbReference type="Proteomes" id="UP001185984">
    <property type="component" value="Unassembled WGS sequence"/>
</dbReference>
<keyword evidence="2" id="KW-0547">Nucleotide-binding</keyword>
<proteinExistence type="inferred from homology"/>
<evidence type="ECO:0000313" key="4">
    <source>
        <dbReference type="Proteomes" id="UP001185984"/>
    </source>
</evidence>
<dbReference type="SUPFAM" id="SSF53067">
    <property type="entry name" value="Actin-like ATPase domain"/>
    <property type="match status" value="1"/>
</dbReference>
<dbReference type="Gene3D" id="3.30.420.40">
    <property type="match status" value="2"/>
</dbReference>
<comment type="caution">
    <text evidence="3">The sequence shown here is derived from an EMBL/GenBank/DDBJ whole genome shotgun (WGS) entry which is preliminary data.</text>
</comment>
<evidence type="ECO:0000256" key="2">
    <source>
        <dbReference type="HAMAP-Rule" id="MF_01270"/>
    </source>
</evidence>
<dbReference type="EMBL" id="JAPTHD010000001">
    <property type="protein sequence ID" value="MDV5822681.1"/>
    <property type="molecule type" value="Genomic_DNA"/>
</dbReference>
<keyword evidence="2 3" id="KW-0418">Kinase</keyword>
<comment type="similarity">
    <text evidence="2">Belongs to the anhydro-N-acetylmuramic acid kinase family.</text>
</comment>
<dbReference type="Pfam" id="PF03702">
    <property type="entry name" value="AnmK"/>
    <property type="match status" value="1"/>
</dbReference>
<feature type="binding site" evidence="2">
    <location>
        <begin position="15"/>
        <end position="22"/>
    </location>
    <ligand>
        <name>ATP</name>
        <dbReference type="ChEBI" id="CHEBI:30616"/>
    </ligand>
</feature>
<dbReference type="PANTHER" id="PTHR30605">
    <property type="entry name" value="ANHYDRO-N-ACETYLMURAMIC ACID KINASE"/>
    <property type="match status" value="1"/>
</dbReference>
<evidence type="ECO:0000313" key="3">
    <source>
        <dbReference type="EMBL" id="MDV5822681.1"/>
    </source>
</evidence>
<dbReference type="PANTHER" id="PTHR30605:SF0">
    <property type="entry name" value="ANHYDRO-N-ACETYLMURAMIC ACID KINASE"/>
    <property type="match status" value="1"/>
</dbReference>
<dbReference type="RefSeq" id="WP_317515813.1">
    <property type="nucleotide sequence ID" value="NZ_JAPTHD010000001.1"/>
</dbReference>